<sequence>MATNRAPEVDAVAGLFLSLTWITTALRCYVKGFMAKSFGLEDWLAIVAQLCFTLTAILVLEGISHSMGMHLIEIELTAPQNLQPAMMYWFAVELAYTTTTCFLKLSIALFLLRIATKSTHRILLYSIMTLASLLTIAYFLFLVFQCHPVSYFMQFGGETGSCLAPEIVGAMTYTHSGVNAFCDVVLALLPVVIVSQLQMNIRTKLTVSTILSMGIMYVPLSPFPRHFLFFLLGGKVLSRSSAAIAVIIRIPYVRILVNNASDFLYSSTDVVIWTAIEPGLAITAANMATLRPLFSAFLSRTKLWGSTTARGKSFGYGHSKSRSRGLSGNSIGLGGRKGYIRSGSKGNISTTGFEGEGDEVGLNDLISSRGDGGSNEKVGRERGNMVTVTVEGQDEGSVRSHNGSDGVWDLEQGHTQIRQSSRTRTDSHSRQTSRTRNLTGGPDPIGEWPVAIRKTVQTHVTSWIEEDAATDGQEVPVSMKFPATMQKNGTGDSRGRRRSVQGATSAGW</sequence>
<dbReference type="EMBL" id="FJOG01000024">
    <property type="protein sequence ID" value="CZR63753.1"/>
    <property type="molecule type" value="Genomic_DNA"/>
</dbReference>
<feature type="region of interest" description="Disordered" evidence="6">
    <location>
        <begin position="481"/>
        <end position="508"/>
    </location>
</feature>
<evidence type="ECO:0000256" key="3">
    <source>
        <dbReference type="ARBA" id="ARBA00022989"/>
    </source>
</evidence>
<dbReference type="AlphaFoldDB" id="A0A1L7XFE6"/>
<feature type="region of interest" description="Disordered" evidence="6">
    <location>
        <begin position="359"/>
        <end position="384"/>
    </location>
</feature>
<dbReference type="Pfam" id="PF20684">
    <property type="entry name" value="Fung_rhodopsin"/>
    <property type="match status" value="1"/>
</dbReference>
<comment type="similarity">
    <text evidence="5">Belongs to the SAT4 family.</text>
</comment>
<dbReference type="InterPro" id="IPR049326">
    <property type="entry name" value="Rhodopsin_dom_fungi"/>
</dbReference>
<feature type="domain" description="Rhodopsin" evidence="8">
    <location>
        <begin position="26"/>
        <end position="295"/>
    </location>
</feature>
<keyword evidence="2 7" id="KW-0812">Transmembrane</keyword>
<dbReference type="InterPro" id="IPR052337">
    <property type="entry name" value="SAT4-like"/>
</dbReference>
<feature type="transmembrane region" description="Helical" evidence="7">
    <location>
        <begin position="173"/>
        <end position="193"/>
    </location>
</feature>
<keyword evidence="3 7" id="KW-1133">Transmembrane helix</keyword>
<feature type="transmembrane region" description="Helical" evidence="7">
    <location>
        <begin position="87"/>
        <end position="111"/>
    </location>
</feature>
<keyword evidence="10" id="KW-1185">Reference proteome</keyword>
<comment type="subcellular location">
    <subcellularLocation>
        <location evidence="1">Membrane</location>
        <topology evidence="1">Multi-pass membrane protein</topology>
    </subcellularLocation>
</comment>
<evidence type="ECO:0000313" key="9">
    <source>
        <dbReference type="EMBL" id="CZR63753.1"/>
    </source>
</evidence>
<dbReference type="GO" id="GO:0016020">
    <property type="term" value="C:membrane"/>
    <property type="evidence" value="ECO:0007669"/>
    <property type="project" value="UniProtKB-SubCell"/>
</dbReference>
<keyword evidence="4 7" id="KW-0472">Membrane</keyword>
<reference evidence="9 10" key="1">
    <citation type="submission" date="2016-03" db="EMBL/GenBank/DDBJ databases">
        <authorList>
            <person name="Ploux O."/>
        </authorList>
    </citation>
    <scope>NUCLEOTIDE SEQUENCE [LARGE SCALE GENOMIC DNA]</scope>
    <source>
        <strain evidence="9 10">UAMH 11012</strain>
    </source>
</reference>
<feature type="region of interest" description="Disordered" evidence="6">
    <location>
        <begin position="414"/>
        <end position="448"/>
    </location>
</feature>
<feature type="transmembrane region" description="Helical" evidence="7">
    <location>
        <begin position="123"/>
        <end position="144"/>
    </location>
</feature>
<evidence type="ECO:0000256" key="1">
    <source>
        <dbReference type="ARBA" id="ARBA00004141"/>
    </source>
</evidence>
<feature type="transmembrane region" description="Helical" evidence="7">
    <location>
        <begin position="205"/>
        <end position="221"/>
    </location>
</feature>
<dbReference type="STRING" id="576137.A0A1L7XFE6"/>
<dbReference type="Proteomes" id="UP000184330">
    <property type="component" value="Unassembled WGS sequence"/>
</dbReference>
<evidence type="ECO:0000256" key="7">
    <source>
        <dbReference type="SAM" id="Phobius"/>
    </source>
</evidence>
<evidence type="ECO:0000313" key="10">
    <source>
        <dbReference type="Proteomes" id="UP000184330"/>
    </source>
</evidence>
<feature type="transmembrane region" description="Helical" evidence="7">
    <location>
        <begin position="42"/>
        <end position="67"/>
    </location>
</feature>
<name>A0A1L7XFE6_9HELO</name>
<dbReference type="PANTHER" id="PTHR33048:SF96">
    <property type="entry name" value="INTEGRAL MEMBRANE PROTEIN"/>
    <property type="match status" value="1"/>
</dbReference>
<gene>
    <name evidence="9" type="ORF">PAC_13650</name>
</gene>
<evidence type="ECO:0000256" key="2">
    <source>
        <dbReference type="ARBA" id="ARBA00022692"/>
    </source>
</evidence>
<protein>
    <recommendedName>
        <fullName evidence="8">Rhodopsin domain-containing protein</fullName>
    </recommendedName>
</protein>
<evidence type="ECO:0000256" key="4">
    <source>
        <dbReference type="ARBA" id="ARBA00023136"/>
    </source>
</evidence>
<dbReference type="PANTHER" id="PTHR33048">
    <property type="entry name" value="PTH11-LIKE INTEGRAL MEMBRANE PROTEIN (AFU_ORTHOLOGUE AFUA_5G11245)"/>
    <property type="match status" value="1"/>
</dbReference>
<dbReference type="OrthoDB" id="3936451at2759"/>
<feature type="transmembrane region" description="Helical" evidence="7">
    <location>
        <begin position="12"/>
        <end position="30"/>
    </location>
</feature>
<evidence type="ECO:0000259" key="8">
    <source>
        <dbReference type="Pfam" id="PF20684"/>
    </source>
</evidence>
<organism evidence="9 10">
    <name type="scientific">Phialocephala subalpina</name>
    <dbReference type="NCBI Taxonomy" id="576137"/>
    <lineage>
        <taxon>Eukaryota</taxon>
        <taxon>Fungi</taxon>
        <taxon>Dikarya</taxon>
        <taxon>Ascomycota</taxon>
        <taxon>Pezizomycotina</taxon>
        <taxon>Leotiomycetes</taxon>
        <taxon>Helotiales</taxon>
        <taxon>Mollisiaceae</taxon>
        <taxon>Phialocephala</taxon>
        <taxon>Phialocephala fortinii species complex</taxon>
    </lineage>
</organism>
<accession>A0A1L7XFE6</accession>
<evidence type="ECO:0000256" key="5">
    <source>
        <dbReference type="ARBA" id="ARBA00038359"/>
    </source>
</evidence>
<proteinExistence type="inferred from homology"/>
<evidence type="ECO:0000256" key="6">
    <source>
        <dbReference type="SAM" id="MobiDB-lite"/>
    </source>
</evidence>